<dbReference type="CDD" id="cd07182">
    <property type="entry name" value="RNase_HII_bacteria_HII_like"/>
    <property type="match status" value="1"/>
</dbReference>
<evidence type="ECO:0000313" key="19">
    <source>
        <dbReference type="Proteomes" id="UP001164718"/>
    </source>
</evidence>
<evidence type="ECO:0000256" key="15">
    <source>
        <dbReference type="PROSITE-ProRule" id="PRU01319"/>
    </source>
</evidence>
<evidence type="ECO:0000256" key="13">
    <source>
        <dbReference type="ARBA" id="ARBA00023211"/>
    </source>
</evidence>
<evidence type="ECO:0000259" key="17">
    <source>
        <dbReference type="PROSITE" id="PS51975"/>
    </source>
</evidence>
<keyword evidence="12 14" id="KW-0378">Hydrolase</keyword>
<evidence type="ECO:0000256" key="10">
    <source>
        <dbReference type="ARBA" id="ARBA00022723"/>
    </source>
</evidence>
<evidence type="ECO:0000256" key="12">
    <source>
        <dbReference type="ARBA" id="ARBA00022801"/>
    </source>
</evidence>
<dbReference type="PANTHER" id="PTHR10954">
    <property type="entry name" value="RIBONUCLEASE H2 SUBUNIT A"/>
    <property type="match status" value="1"/>
</dbReference>
<dbReference type="RefSeq" id="WP_275418496.1">
    <property type="nucleotide sequence ID" value="NZ_CP106878.1"/>
</dbReference>
<comment type="function">
    <text evidence="3 14 16">Endonuclease that specifically degrades the RNA of RNA-DNA hybrids.</text>
</comment>
<dbReference type="GO" id="GO:0003723">
    <property type="term" value="F:RNA binding"/>
    <property type="evidence" value="ECO:0007669"/>
    <property type="project" value="UniProtKB-UniRule"/>
</dbReference>
<evidence type="ECO:0000256" key="9">
    <source>
        <dbReference type="ARBA" id="ARBA00022722"/>
    </source>
</evidence>
<keyword evidence="13 14" id="KW-0464">Manganese</keyword>
<evidence type="ECO:0000256" key="11">
    <source>
        <dbReference type="ARBA" id="ARBA00022759"/>
    </source>
</evidence>
<gene>
    <name evidence="14" type="primary">rnhB</name>
    <name evidence="18" type="ORF">OE104_05110</name>
</gene>
<comment type="subcellular location">
    <subcellularLocation>
        <location evidence="4 14">Cytoplasm</location>
    </subcellularLocation>
</comment>
<evidence type="ECO:0000256" key="14">
    <source>
        <dbReference type="HAMAP-Rule" id="MF_00052"/>
    </source>
</evidence>
<evidence type="ECO:0000256" key="2">
    <source>
        <dbReference type="ARBA" id="ARBA00001946"/>
    </source>
</evidence>
<dbReference type="FunFam" id="3.30.420.10:FF:000006">
    <property type="entry name" value="Ribonuclease HII"/>
    <property type="match status" value="1"/>
</dbReference>
<evidence type="ECO:0000256" key="16">
    <source>
        <dbReference type="RuleBase" id="RU003515"/>
    </source>
</evidence>
<dbReference type="EC" id="3.1.26.4" evidence="6 14"/>
<evidence type="ECO:0000256" key="7">
    <source>
        <dbReference type="ARBA" id="ARBA00019179"/>
    </source>
</evidence>
<dbReference type="GO" id="GO:0005737">
    <property type="term" value="C:cytoplasm"/>
    <property type="evidence" value="ECO:0007669"/>
    <property type="project" value="UniProtKB-SubCell"/>
</dbReference>
<feature type="binding site" evidence="14 15">
    <location>
        <position position="81"/>
    </location>
    <ligand>
        <name>a divalent metal cation</name>
        <dbReference type="ChEBI" id="CHEBI:60240"/>
    </ligand>
</feature>
<dbReference type="InterPro" id="IPR001352">
    <property type="entry name" value="RNase_HII/HIII"/>
</dbReference>
<dbReference type="Gene3D" id="3.30.420.10">
    <property type="entry name" value="Ribonuclease H-like superfamily/Ribonuclease H"/>
    <property type="match status" value="1"/>
</dbReference>
<organism evidence="18 19">
    <name type="scientific">Fervidibacillus albus</name>
    <dbReference type="NCBI Taxonomy" id="2980026"/>
    <lineage>
        <taxon>Bacteria</taxon>
        <taxon>Bacillati</taxon>
        <taxon>Bacillota</taxon>
        <taxon>Bacilli</taxon>
        <taxon>Bacillales</taxon>
        <taxon>Bacillaceae</taxon>
        <taxon>Fervidibacillus</taxon>
    </lineage>
</organism>
<dbReference type="InterPro" id="IPR024567">
    <property type="entry name" value="RNase_HII/HIII_dom"/>
</dbReference>
<feature type="domain" description="RNase H type-2" evidence="17">
    <location>
        <begin position="75"/>
        <end position="259"/>
    </location>
</feature>
<feature type="binding site" evidence="14 15">
    <location>
        <position position="82"/>
    </location>
    <ligand>
        <name>a divalent metal cation</name>
        <dbReference type="ChEBI" id="CHEBI:60240"/>
    </ligand>
</feature>
<protein>
    <recommendedName>
        <fullName evidence="7 14">Ribonuclease HII</fullName>
        <shortName evidence="14">RNase HII</shortName>
        <ecNumber evidence="6 14">3.1.26.4</ecNumber>
    </recommendedName>
</protein>
<keyword evidence="11 14" id="KW-0255">Endonuclease</keyword>
<feature type="binding site" evidence="14 15">
    <location>
        <position position="173"/>
    </location>
    <ligand>
        <name>a divalent metal cation</name>
        <dbReference type="ChEBI" id="CHEBI:60240"/>
    </ligand>
</feature>
<accession>A0A9E8RYJ3</accession>
<dbReference type="PANTHER" id="PTHR10954:SF18">
    <property type="entry name" value="RIBONUCLEASE HII"/>
    <property type="match status" value="1"/>
</dbReference>
<dbReference type="EMBL" id="CP106878">
    <property type="protein sequence ID" value="WAA10697.1"/>
    <property type="molecule type" value="Genomic_DNA"/>
</dbReference>
<dbReference type="InterPro" id="IPR036397">
    <property type="entry name" value="RNaseH_sf"/>
</dbReference>
<keyword evidence="8 14" id="KW-0963">Cytoplasm</keyword>
<dbReference type="SUPFAM" id="SSF53098">
    <property type="entry name" value="Ribonuclease H-like"/>
    <property type="match status" value="1"/>
</dbReference>
<dbReference type="Pfam" id="PF01351">
    <property type="entry name" value="RNase_HII"/>
    <property type="match status" value="1"/>
</dbReference>
<comment type="cofactor">
    <cofactor evidence="2">
        <name>Mg(2+)</name>
        <dbReference type="ChEBI" id="CHEBI:18420"/>
    </cofactor>
</comment>
<evidence type="ECO:0000256" key="8">
    <source>
        <dbReference type="ARBA" id="ARBA00022490"/>
    </source>
</evidence>
<keyword evidence="19" id="KW-1185">Reference proteome</keyword>
<dbReference type="GO" id="GO:0032299">
    <property type="term" value="C:ribonuclease H2 complex"/>
    <property type="evidence" value="ECO:0007669"/>
    <property type="project" value="TreeGrafter"/>
</dbReference>
<dbReference type="AlphaFoldDB" id="A0A9E8RYJ3"/>
<evidence type="ECO:0000256" key="6">
    <source>
        <dbReference type="ARBA" id="ARBA00012180"/>
    </source>
</evidence>
<sequence>MKNETNLTIKEIKQKLSTITSIDDPLIDLCERDERVGVKHLLEQWKKKRKRDFIEEERLKNMLVFERQARVEGFRLIAGVDEVGRGPLAGPVVAAAVILPDEFVAAGIDDSKRLSPKKREQLYELIIQKALSVGIGIVEADEIDRINIYEATKKAMNLAIRELTPFPDYLLIDAMTIDVPVSQKNIVKGDGKSLSIASASIVAKVSRDRMMVEYGEKYPGYGFEKNMGYGTKEHLEGIKRFGPCPIHRKTFAPIKDLFL</sequence>
<comment type="similarity">
    <text evidence="5 14 16">Belongs to the RNase HII family.</text>
</comment>
<dbReference type="GO" id="GO:0004523">
    <property type="term" value="F:RNA-DNA hybrid ribonuclease activity"/>
    <property type="evidence" value="ECO:0007669"/>
    <property type="project" value="UniProtKB-UniRule"/>
</dbReference>
<evidence type="ECO:0000256" key="4">
    <source>
        <dbReference type="ARBA" id="ARBA00004496"/>
    </source>
</evidence>
<dbReference type="GO" id="GO:0006298">
    <property type="term" value="P:mismatch repair"/>
    <property type="evidence" value="ECO:0007669"/>
    <property type="project" value="TreeGrafter"/>
</dbReference>
<comment type="cofactor">
    <cofactor evidence="14 15">
        <name>Mn(2+)</name>
        <dbReference type="ChEBI" id="CHEBI:29035"/>
    </cofactor>
    <cofactor evidence="14 15">
        <name>Mg(2+)</name>
        <dbReference type="ChEBI" id="CHEBI:18420"/>
    </cofactor>
    <text evidence="14 15">Manganese or magnesium. Binds 1 divalent metal ion per monomer in the absence of substrate. May bind a second metal ion after substrate binding.</text>
</comment>
<dbReference type="GO" id="GO:0030145">
    <property type="term" value="F:manganese ion binding"/>
    <property type="evidence" value="ECO:0007669"/>
    <property type="project" value="UniProtKB-UniRule"/>
</dbReference>
<keyword evidence="9 14" id="KW-0540">Nuclease</keyword>
<reference evidence="18" key="1">
    <citation type="submission" date="2022-09" db="EMBL/GenBank/DDBJ databases">
        <title>Complete Genomes of Fervidibacillus albus and Fervidibacillus halotolerans isolated from tidal flat sediments.</title>
        <authorList>
            <person name="Kwon K.K."/>
            <person name="Yang S.-H."/>
            <person name="Park M.J."/>
            <person name="Oh H.-M."/>
        </authorList>
    </citation>
    <scope>NUCLEOTIDE SEQUENCE</scope>
    <source>
        <strain evidence="18">MEBiC13591</strain>
    </source>
</reference>
<dbReference type="KEGG" id="faf:OE104_05110"/>
<dbReference type="NCBIfam" id="NF000595">
    <property type="entry name" value="PRK00015.1-3"/>
    <property type="match status" value="1"/>
</dbReference>
<dbReference type="GO" id="GO:0043137">
    <property type="term" value="P:DNA replication, removal of RNA primer"/>
    <property type="evidence" value="ECO:0007669"/>
    <property type="project" value="TreeGrafter"/>
</dbReference>
<dbReference type="HAMAP" id="MF_00052_B">
    <property type="entry name" value="RNase_HII_B"/>
    <property type="match status" value="1"/>
</dbReference>
<dbReference type="NCBIfam" id="NF000594">
    <property type="entry name" value="PRK00015.1-1"/>
    <property type="match status" value="1"/>
</dbReference>
<evidence type="ECO:0000313" key="18">
    <source>
        <dbReference type="EMBL" id="WAA10697.1"/>
    </source>
</evidence>
<evidence type="ECO:0000256" key="5">
    <source>
        <dbReference type="ARBA" id="ARBA00007383"/>
    </source>
</evidence>
<comment type="catalytic activity">
    <reaction evidence="1 14 15 16">
        <text>Endonucleolytic cleavage to 5'-phosphomonoester.</text>
        <dbReference type="EC" id="3.1.26.4"/>
    </reaction>
</comment>
<name>A0A9E8RYJ3_9BACI</name>
<keyword evidence="10 14" id="KW-0479">Metal-binding</keyword>
<dbReference type="Proteomes" id="UP001164718">
    <property type="component" value="Chromosome"/>
</dbReference>
<evidence type="ECO:0000256" key="1">
    <source>
        <dbReference type="ARBA" id="ARBA00000077"/>
    </source>
</evidence>
<dbReference type="PROSITE" id="PS51975">
    <property type="entry name" value="RNASE_H_2"/>
    <property type="match status" value="1"/>
</dbReference>
<dbReference type="InterPro" id="IPR022898">
    <property type="entry name" value="RNase_HII"/>
</dbReference>
<proteinExistence type="inferred from homology"/>
<dbReference type="InterPro" id="IPR012337">
    <property type="entry name" value="RNaseH-like_sf"/>
</dbReference>
<evidence type="ECO:0000256" key="3">
    <source>
        <dbReference type="ARBA" id="ARBA00004065"/>
    </source>
</evidence>